<dbReference type="GO" id="GO:0000978">
    <property type="term" value="F:RNA polymerase II cis-regulatory region sequence-specific DNA binding"/>
    <property type="evidence" value="ECO:0007669"/>
    <property type="project" value="TreeGrafter"/>
</dbReference>
<organism evidence="13 14">
    <name type="scientific">Zingiber officinale</name>
    <name type="common">Ginger</name>
    <name type="synonym">Amomum zingiber</name>
    <dbReference type="NCBI Taxonomy" id="94328"/>
    <lineage>
        <taxon>Eukaryota</taxon>
        <taxon>Viridiplantae</taxon>
        <taxon>Streptophyta</taxon>
        <taxon>Embryophyta</taxon>
        <taxon>Tracheophyta</taxon>
        <taxon>Spermatophyta</taxon>
        <taxon>Magnoliopsida</taxon>
        <taxon>Liliopsida</taxon>
        <taxon>Zingiberales</taxon>
        <taxon>Zingiberaceae</taxon>
        <taxon>Zingiber</taxon>
    </lineage>
</organism>
<dbReference type="PANTHER" id="PTHR10015">
    <property type="entry name" value="HEAT SHOCK TRANSCRIPTION FACTOR"/>
    <property type="match status" value="1"/>
</dbReference>
<reference evidence="13 14" key="1">
    <citation type="submission" date="2020-08" db="EMBL/GenBank/DDBJ databases">
        <title>Plant Genome Project.</title>
        <authorList>
            <person name="Zhang R.-G."/>
        </authorList>
    </citation>
    <scope>NUCLEOTIDE SEQUENCE [LARGE SCALE GENOMIC DNA]</scope>
    <source>
        <tissue evidence="13">Rhizome</tissue>
    </source>
</reference>
<evidence type="ECO:0000259" key="12">
    <source>
        <dbReference type="PROSITE" id="PS00434"/>
    </source>
</evidence>
<gene>
    <name evidence="13" type="ORF">ZIOFF_022649</name>
</gene>
<dbReference type="FunFam" id="1.10.10.10:FF:000057">
    <property type="entry name" value="Heat shock transcription factor 1"/>
    <property type="match status" value="1"/>
</dbReference>
<dbReference type="PROSITE" id="PS00434">
    <property type="entry name" value="HSF_DOMAIN"/>
    <property type="match status" value="1"/>
</dbReference>
<dbReference type="GO" id="GO:0003700">
    <property type="term" value="F:DNA-binding transcription factor activity"/>
    <property type="evidence" value="ECO:0007669"/>
    <property type="project" value="InterPro"/>
</dbReference>
<keyword evidence="3" id="KW-0597">Phosphoprotein</keyword>
<keyword evidence="6" id="KW-0238">DNA-binding</keyword>
<keyword evidence="4" id="KW-0805">Transcription regulation</keyword>
<feature type="region of interest" description="Disordered" evidence="11">
    <location>
        <begin position="308"/>
        <end position="334"/>
    </location>
</feature>
<keyword evidence="5" id="KW-0346">Stress response</keyword>
<keyword evidence="10" id="KW-0175">Coiled coil</keyword>
<proteinExistence type="inferred from homology"/>
<evidence type="ECO:0000256" key="3">
    <source>
        <dbReference type="ARBA" id="ARBA00022553"/>
    </source>
</evidence>
<evidence type="ECO:0000256" key="8">
    <source>
        <dbReference type="ARBA" id="ARBA00023242"/>
    </source>
</evidence>
<dbReference type="GO" id="GO:0006357">
    <property type="term" value="P:regulation of transcription by RNA polymerase II"/>
    <property type="evidence" value="ECO:0007669"/>
    <property type="project" value="TreeGrafter"/>
</dbReference>
<evidence type="ECO:0000256" key="10">
    <source>
        <dbReference type="SAM" id="Coils"/>
    </source>
</evidence>
<comment type="subunit">
    <text evidence="2">Homotrimer.</text>
</comment>
<accession>A0A8J5HLD2</accession>
<dbReference type="OrthoDB" id="60033at2759"/>
<comment type="subcellular location">
    <subcellularLocation>
        <location evidence="1">Nucleus</location>
    </subcellularLocation>
</comment>
<feature type="compositionally biased region" description="Polar residues" evidence="11">
    <location>
        <begin position="308"/>
        <end position="319"/>
    </location>
</feature>
<dbReference type="GO" id="GO:0005634">
    <property type="term" value="C:nucleus"/>
    <property type="evidence" value="ECO:0007669"/>
    <property type="project" value="UniProtKB-SubCell"/>
</dbReference>
<evidence type="ECO:0000256" key="11">
    <source>
        <dbReference type="SAM" id="MobiDB-lite"/>
    </source>
</evidence>
<dbReference type="Pfam" id="PF00447">
    <property type="entry name" value="HSF_DNA-bind"/>
    <property type="match status" value="1"/>
</dbReference>
<dbReference type="EMBL" id="JACMSC010000006">
    <property type="protein sequence ID" value="KAG6519160.1"/>
    <property type="molecule type" value="Genomic_DNA"/>
</dbReference>
<feature type="compositionally biased region" description="Basic and acidic residues" evidence="11">
    <location>
        <begin position="361"/>
        <end position="376"/>
    </location>
</feature>
<evidence type="ECO:0000256" key="7">
    <source>
        <dbReference type="ARBA" id="ARBA00023163"/>
    </source>
</evidence>
<feature type="coiled-coil region" evidence="10">
    <location>
        <begin position="115"/>
        <end position="170"/>
    </location>
</feature>
<dbReference type="InterPro" id="IPR000232">
    <property type="entry name" value="HSF_DNA-bd"/>
</dbReference>
<evidence type="ECO:0000256" key="5">
    <source>
        <dbReference type="ARBA" id="ARBA00023016"/>
    </source>
</evidence>
<evidence type="ECO:0000313" key="14">
    <source>
        <dbReference type="Proteomes" id="UP000734854"/>
    </source>
</evidence>
<dbReference type="SMART" id="SM00415">
    <property type="entry name" value="HSF"/>
    <property type="match status" value="1"/>
</dbReference>
<dbReference type="AlphaFoldDB" id="A0A8J5HLD2"/>
<evidence type="ECO:0000256" key="9">
    <source>
        <dbReference type="RuleBase" id="RU004020"/>
    </source>
</evidence>
<comment type="caution">
    <text evidence="13">The sequence shown here is derived from an EMBL/GenBank/DDBJ whole genome shotgun (WGS) entry which is preliminary data.</text>
</comment>
<keyword evidence="14" id="KW-1185">Reference proteome</keyword>
<feature type="region of interest" description="Disordered" evidence="11">
    <location>
        <begin position="348"/>
        <end position="379"/>
    </location>
</feature>
<comment type="similarity">
    <text evidence="9">Belongs to the HSF family.</text>
</comment>
<dbReference type="Proteomes" id="UP000734854">
    <property type="component" value="Unassembled WGS sequence"/>
</dbReference>
<keyword evidence="7" id="KW-0804">Transcription</keyword>
<name>A0A8J5HLD2_ZINOF</name>
<evidence type="ECO:0000313" key="13">
    <source>
        <dbReference type="EMBL" id="KAG6519160.1"/>
    </source>
</evidence>
<keyword evidence="8" id="KW-0539">Nucleus</keyword>
<sequence>MEDARGSSNSPPPFLLKTYDMVDDPSTDSIVSWSASDASFVVWSLPDFSRDLLPKYFKHNNFSSFVRQLNTYGFRKIDPDRWEFANEYFVREQRHLLRNIYRRKPVHSHSNPSSSPLAEAERQELNEEIEKLKQERLILLNELQMHTYHYNGIEQQIQSLEDRLQAMENRQGSLVAYLKRVIQEPQFLSELQRNKKRRLPKIVFLEEDSNSIGDPQMVSLHAIDMGAFEKMESPLNSLENIFRGVGQAFEDMFYDSIVPFPLDVISTEMNASTVKTSKHLRALLPDVRPSSAKVVDIHPFSDITKCKNQTDSQTKVSTDMKSEPTATEVYSPRNQNTNDEFWEQFLTEVPGSSDTQGIRSKGKDSDSKPSAEKLREQQSTCWNWKDMDHLAVNSNFSREELMM</sequence>
<dbReference type="PANTHER" id="PTHR10015:SF445">
    <property type="entry name" value="HEAT STRESS TRANSCRIPTION FACTOR A-4B-LIKE"/>
    <property type="match status" value="1"/>
</dbReference>
<evidence type="ECO:0000256" key="2">
    <source>
        <dbReference type="ARBA" id="ARBA00011233"/>
    </source>
</evidence>
<evidence type="ECO:0000256" key="1">
    <source>
        <dbReference type="ARBA" id="ARBA00004123"/>
    </source>
</evidence>
<evidence type="ECO:0000256" key="4">
    <source>
        <dbReference type="ARBA" id="ARBA00023015"/>
    </source>
</evidence>
<protein>
    <recommendedName>
        <fullName evidence="12">HSF-type DNA-binding domain-containing protein</fullName>
    </recommendedName>
</protein>
<feature type="domain" description="HSF-type DNA-binding" evidence="12">
    <location>
        <begin position="53"/>
        <end position="77"/>
    </location>
</feature>
<dbReference type="GO" id="GO:0034605">
    <property type="term" value="P:cellular response to heat"/>
    <property type="evidence" value="ECO:0007669"/>
    <property type="project" value="TreeGrafter"/>
</dbReference>
<evidence type="ECO:0000256" key="6">
    <source>
        <dbReference type="ARBA" id="ARBA00023125"/>
    </source>
</evidence>